<proteinExistence type="predicted"/>
<dbReference type="InterPro" id="IPR001173">
    <property type="entry name" value="Glyco_trans_2-like"/>
</dbReference>
<dbReference type="EMBL" id="KX756650">
    <property type="protein sequence ID" value="APE73822.1"/>
    <property type="molecule type" value="Genomic_DNA"/>
</dbReference>
<dbReference type="InterPro" id="IPR029044">
    <property type="entry name" value="Nucleotide-diphossugar_trans"/>
</dbReference>
<dbReference type="SUPFAM" id="SSF53448">
    <property type="entry name" value="Nucleotide-diphospho-sugar transferases"/>
    <property type="match status" value="1"/>
</dbReference>
<name>A0A1J0YZ30_ACIBA</name>
<dbReference type="GO" id="GO:0016758">
    <property type="term" value="F:hexosyltransferase activity"/>
    <property type="evidence" value="ECO:0007669"/>
    <property type="project" value="UniProtKB-ARBA"/>
</dbReference>
<dbReference type="RefSeq" id="WP_001289747.1">
    <property type="nucleotide sequence ID" value="NZ_CP044519.1"/>
</dbReference>
<reference evidence="2" key="1">
    <citation type="submission" date="2016-08" db="EMBL/GenBank/DDBJ databases">
        <title>Sequence of the Acinetobacter baumannii KL24 capsule biosynthesis gene cluster.</title>
        <authorList>
            <person name="Kenyon J.J."/>
            <person name="Hall R.M."/>
        </authorList>
    </citation>
    <scope>NUCLEOTIDE SEQUENCE</scope>
    <source>
        <strain evidence="2">RCH51</strain>
    </source>
</reference>
<dbReference type="Gene3D" id="3.90.550.10">
    <property type="entry name" value="Spore Coat Polysaccharide Biosynthesis Protein SpsA, Chain A"/>
    <property type="match status" value="1"/>
</dbReference>
<organism evidence="2">
    <name type="scientific">Acinetobacter baumannii</name>
    <dbReference type="NCBI Taxonomy" id="470"/>
    <lineage>
        <taxon>Bacteria</taxon>
        <taxon>Pseudomonadati</taxon>
        <taxon>Pseudomonadota</taxon>
        <taxon>Gammaproteobacteria</taxon>
        <taxon>Moraxellales</taxon>
        <taxon>Moraxellaceae</taxon>
        <taxon>Acinetobacter</taxon>
        <taxon>Acinetobacter calcoaceticus/baumannii complex</taxon>
    </lineage>
</organism>
<dbReference type="Pfam" id="PF00535">
    <property type="entry name" value="Glycos_transf_2"/>
    <property type="match status" value="1"/>
</dbReference>
<sequence length="287" mass="33814">MSEIKTPLVSIVIPCYNHVDYVQDCIQSIIDQTYQNIELIIIDDGSKDESVLKINEMLKKCENRFSRFEFRHRPNKGLSATLNEALEWCQGEYFATLASDDKIFNYKIMKQVNYLEDNKDFIAMFGAVELIDENNKRVGEIRQSDKIFTFNDLIYTDRFLPAPTQMIRLDALKRVGGFIDGMIIEDWYIYLKLLETGNKILYKDELYSYYRTHQGNTFSNPYKMAIGRLQVLNEFKQHDLFKKAYIKVCWDNAFETLILDFKLSITVLLARLFHKFKMIVNKVFGSR</sequence>
<evidence type="ECO:0000313" key="2">
    <source>
        <dbReference type="EMBL" id="APE73822.1"/>
    </source>
</evidence>
<protein>
    <submittedName>
        <fullName evidence="2">Gtr47</fullName>
    </submittedName>
</protein>
<dbReference type="AlphaFoldDB" id="A0A1J0YZ30"/>
<feature type="domain" description="Glycosyltransferase 2-like" evidence="1">
    <location>
        <begin position="10"/>
        <end position="173"/>
    </location>
</feature>
<gene>
    <name evidence="2" type="primary">gtr47</name>
</gene>
<dbReference type="PANTHER" id="PTHR22916">
    <property type="entry name" value="GLYCOSYLTRANSFERASE"/>
    <property type="match status" value="1"/>
</dbReference>
<accession>A0A1J0YZ30</accession>
<evidence type="ECO:0000259" key="1">
    <source>
        <dbReference type="Pfam" id="PF00535"/>
    </source>
</evidence>
<dbReference type="PANTHER" id="PTHR22916:SF3">
    <property type="entry name" value="UDP-GLCNAC:BETAGAL BETA-1,3-N-ACETYLGLUCOSAMINYLTRANSFERASE-LIKE PROTEIN 1"/>
    <property type="match status" value="1"/>
</dbReference>